<dbReference type="eggNOG" id="ENOG502SQDP">
    <property type="taxonomic scope" value="Eukaryota"/>
</dbReference>
<evidence type="ECO:0000256" key="1">
    <source>
        <dbReference type="SAM" id="MobiDB-lite"/>
    </source>
</evidence>
<dbReference type="OMA" id="GMHSITI"/>
<dbReference type="HOGENOM" id="CLU_792646_0_0_1"/>
<keyword evidence="2" id="KW-0812">Transmembrane</keyword>
<keyword evidence="2" id="KW-0472">Membrane</keyword>
<feature type="transmembrane region" description="Helical" evidence="2">
    <location>
        <begin position="278"/>
        <end position="299"/>
    </location>
</feature>
<proteinExistence type="predicted"/>
<dbReference type="EMBL" id="CAFZ01000015">
    <property type="protein sequence ID" value="CCA67495.1"/>
    <property type="molecule type" value="Genomic_DNA"/>
</dbReference>
<dbReference type="AlphaFoldDB" id="G4T852"/>
<reference evidence="3 4" key="1">
    <citation type="journal article" date="2011" name="PLoS Pathog.">
        <title>Endophytic Life Strategies Decoded by Genome and Transcriptome Analyses of the Mutualistic Root Symbiont Piriformospora indica.</title>
        <authorList>
            <person name="Zuccaro A."/>
            <person name="Lahrmann U."/>
            <person name="Guldener U."/>
            <person name="Langen G."/>
            <person name="Pfiffi S."/>
            <person name="Biedenkopf D."/>
            <person name="Wong P."/>
            <person name="Samans B."/>
            <person name="Grimm C."/>
            <person name="Basiewicz M."/>
            <person name="Murat C."/>
            <person name="Martin F."/>
            <person name="Kogel K.H."/>
        </authorList>
    </citation>
    <scope>NUCLEOTIDE SEQUENCE [LARGE SCALE GENOMIC DNA]</scope>
    <source>
        <strain evidence="3 4">DSM 11827</strain>
    </source>
</reference>
<name>G4T852_SERID</name>
<keyword evidence="4" id="KW-1185">Reference proteome</keyword>
<sequence>MKYVVTVDDVSPMISYSGVWMDALSTGESTNYKDKSYHASRSNTSTATLSFIGTAISIYGSKASDHGTFSVTLDGTTQTLDGHNPTNVYQTLLFSQTGLPYGSHTLQVQNLALDSAQPWLYLDYFEFETGLDDNIRNADYNMDDNNSTISYLPPDAWGTTDDNISQYYGKTLHTSSTPSSQVSTAFDGNAISVFGSVGPSYGLVDVTIDSLTTVLNCSASTFRPQTLLFYAVGLPSERHSLKMQIPSNSSQRFDLDFLTITRWSDNNGLGRSKAKTPIIAGSICGALILLAWATYLGHWTWTQHQKRKRTPPAERKVSDAIALREDKKKGSQGTNGGASPKDRQASRGEEGQG</sequence>
<protein>
    <submittedName>
        <fullName evidence="3">Uncharacterized protein</fullName>
    </submittedName>
</protein>
<comment type="caution">
    <text evidence="3">The sequence shown here is derived from an EMBL/GenBank/DDBJ whole genome shotgun (WGS) entry which is preliminary data.</text>
</comment>
<keyword evidence="2" id="KW-1133">Transmembrane helix</keyword>
<gene>
    <name evidence="3" type="ORF">PIIN_01324</name>
</gene>
<feature type="region of interest" description="Disordered" evidence="1">
    <location>
        <begin position="303"/>
        <end position="353"/>
    </location>
</feature>
<dbReference type="Gene3D" id="2.60.120.260">
    <property type="entry name" value="Galactose-binding domain-like"/>
    <property type="match status" value="2"/>
</dbReference>
<evidence type="ECO:0000313" key="4">
    <source>
        <dbReference type="Proteomes" id="UP000007148"/>
    </source>
</evidence>
<feature type="compositionally biased region" description="Basic and acidic residues" evidence="1">
    <location>
        <begin position="340"/>
        <end position="353"/>
    </location>
</feature>
<accession>G4T852</accession>
<dbReference type="InParanoid" id="G4T852"/>
<organism evidence="3 4">
    <name type="scientific">Serendipita indica (strain DSM 11827)</name>
    <name type="common">Root endophyte fungus</name>
    <name type="synonym">Piriformospora indica</name>
    <dbReference type="NCBI Taxonomy" id="1109443"/>
    <lineage>
        <taxon>Eukaryota</taxon>
        <taxon>Fungi</taxon>
        <taxon>Dikarya</taxon>
        <taxon>Basidiomycota</taxon>
        <taxon>Agaricomycotina</taxon>
        <taxon>Agaricomycetes</taxon>
        <taxon>Sebacinales</taxon>
        <taxon>Serendipitaceae</taxon>
        <taxon>Serendipita</taxon>
    </lineage>
</organism>
<feature type="compositionally biased region" description="Basic and acidic residues" evidence="1">
    <location>
        <begin position="311"/>
        <end position="329"/>
    </location>
</feature>
<evidence type="ECO:0000256" key="2">
    <source>
        <dbReference type="SAM" id="Phobius"/>
    </source>
</evidence>
<dbReference type="OrthoDB" id="3258237at2759"/>
<evidence type="ECO:0000313" key="3">
    <source>
        <dbReference type="EMBL" id="CCA67495.1"/>
    </source>
</evidence>
<dbReference type="Proteomes" id="UP000007148">
    <property type="component" value="Unassembled WGS sequence"/>
</dbReference>